<evidence type="ECO:0000313" key="1">
    <source>
        <dbReference type="EnsemblMetazoa" id="GBRI040777-PA"/>
    </source>
</evidence>
<dbReference type="PRINTS" id="PR02085">
    <property type="entry name" value="POLR2GRINL1"/>
</dbReference>
<dbReference type="VEuPathDB" id="VectorBase:GBRI040777"/>
<dbReference type="PANTHER" id="PTHR23171:SF13">
    <property type="entry name" value="DNA-DIRECTED RNA POLYMERASE II SUBUNIT GRINL1A"/>
    <property type="match status" value="1"/>
</dbReference>
<dbReference type="STRING" id="37001.A0A1A9X1J1"/>
<accession>A0A1A9X1J1</accession>
<dbReference type="InterPro" id="IPR026213">
    <property type="entry name" value="GRINL1"/>
</dbReference>
<dbReference type="PANTHER" id="PTHR23171">
    <property type="entry name" value="GDOWN1"/>
    <property type="match status" value="1"/>
</dbReference>
<proteinExistence type="predicted"/>
<organism evidence="1 2">
    <name type="scientific">Glossina brevipalpis</name>
    <dbReference type="NCBI Taxonomy" id="37001"/>
    <lineage>
        <taxon>Eukaryota</taxon>
        <taxon>Metazoa</taxon>
        <taxon>Ecdysozoa</taxon>
        <taxon>Arthropoda</taxon>
        <taxon>Hexapoda</taxon>
        <taxon>Insecta</taxon>
        <taxon>Pterygota</taxon>
        <taxon>Neoptera</taxon>
        <taxon>Endopterygota</taxon>
        <taxon>Diptera</taxon>
        <taxon>Brachycera</taxon>
        <taxon>Muscomorpha</taxon>
        <taxon>Hippoboscoidea</taxon>
        <taxon>Glossinidae</taxon>
        <taxon>Glossina</taxon>
    </lineage>
</organism>
<evidence type="ECO:0000313" key="2">
    <source>
        <dbReference type="Proteomes" id="UP000091820"/>
    </source>
</evidence>
<dbReference type="AlphaFoldDB" id="A0A1A9X1J1"/>
<reference evidence="1" key="2">
    <citation type="submission" date="2020-05" db="UniProtKB">
        <authorList>
            <consortium name="EnsemblMetazoa"/>
        </authorList>
    </citation>
    <scope>IDENTIFICATION</scope>
    <source>
        <strain evidence="1">IAEA</strain>
    </source>
</reference>
<dbReference type="GO" id="GO:0005634">
    <property type="term" value="C:nucleus"/>
    <property type="evidence" value="ECO:0007669"/>
    <property type="project" value="InterPro"/>
</dbReference>
<dbReference type="Proteomes" id="UP000091820">
    <property type="component" value="Unassembled WGS sequence"/>
</dbReference>
<dbReference type="EnsemblMetazoa" id="GBRI040777-RA">
    <property type="protein sequence ID" value="GBRI040777-PA"/>
    <property type="gene ID" value="GBRI040777"/>
</dbReference>
<keyword evidence="2" id="KW-1185">Reference proteome</keyword>
<dbReference type="InterPro" id="IPR051375">
    <property type="entry name" value="Tuftelin_GRINL1A/MYZAP/CCD68"/>
</dbReference>
<reference evidence="2" key="1">
    <citation type="submission" date="2014-03" db="EMBL/GenBank/DDBJ databases">
        <authorList>
            <person name="Aksoy S."/>
            <person name="Warren W."/>
            <person name="Wilson R.K."/>
        </authorList>
    </citation>
    <scope>NUCLEOTIDE SEQUENCE [LARGE SCALE GENOMIC DNA]</scope>
    <source>
        <strain evidence="2">IAEA</strain>
    </source>
</reference>
<protein>
    <submittedName>
        <fullName evidence="1">Uncharacterized protein</fullName>
    </submittedName>
</protein>
<dbReference type="Pfam" id="PF15328">
    <property type="entry name" value="GCOM2"/>
    <property type="match status" value="1"/>
</dbReference>
<dbReference type="GO" id="GO:0006368">
    <property type="term" value="P:transcription elongation by RNA polymerase II"/>
    <property type="evidence" value="ECO:0007669"/>
    <property type="project" value="InterPro"/>
</dbReference>
<dbReference type="GO" id="GO:0003711">
    <property type="term" value="F:transcription elongation factor activity"/>
    <property type="evidence" value="ECO:0007669"/>
    <property type="project" value="InterPro"/>
</dbReference>
<name>A0A1A9X1J1_9MUSC</name>
<sequence length="339" mass="39256">MSAVNRPTLTKIPGGCMPVAKKEHYLEDLNKMTHLELQEVKEREEKLLANKKQLRMLPDKGKRIQILYDKVIKELDRRANVEQAAKLFSQLNIVDKKEQIINNLEWGTDSCDPLGDVLDSDDEYEMDPLRVLAQKQMHEPRFKILAPEVKLITEQDLKEIESPNSDSGVNSVCNSLHDVADRLDNLKPKLEVLNSFQEGSFISKQNVETEPHINYLLGKTESKEQPMKKEKFKPYRTTVSNVHDPQNEKMRKKGKYWEITAATPPPIRNNGTQMISLLDSIELQTRHVQKLKELQETQATDRLKAQLQRLSEGKIKLPKDEDLKSRPCFKNYRQNVIEH</sequence>